<reference evidence="3 4" key="1">
    <citation type="submission" date="2021-04" db="EMBL/GenBank/DDBJ databases">
        <authorList>
            <person name="Ivanova A."/>
        </authorList>
    </citation>
    <scope>NUCLEOTIDE SEQUENCE [LARGE SCALE GENOMIC DNA]</scope>
    <source>
        <strain evidence="3 4">G18</strain>
    </source>
</reference>
<proteinExistence type="predicted"/>
<dbReference type="EMBL" id="JAGKQQ010000001">
    <property type="protein sequence ID" value="MBP3960282.1"/>
    <property type="molecule type" value="Genomic_DNA"/>
</dbReference>
<comment type="caution">
    <text evidence="3">The sequence shown here is derived from an EMBL/GenBank/DDBJ whole genome shotgun (WGS) entry which is preliminary data.</text>
</comment>
<keyword evidence="2" id="KW-0472">Membrane</keyword>
<protein>
    <submittedName>
        <fullName evidence="3">Uncharacterized protein</fullName>
    </submittedName>
</protein>
<sequence>MHPVLKRILLHGGLTAAVLALIGVLFAELAGLWLTGSATRSSTDADEQVGSSLRSRVPLTMALWGFGFVAVCELVAWRVRGTRPPATKSTEAPSDDAEKLLNELLAQAEAKMALEAESQKAGDREQKTEDSGQRAENKEQSHG</sequence>
<evidence type="ECO:0000256" key="1">
    <source>
        <dbReference type="SAM" id="MobiDB-lite"/>
    </source>
</evidence>
<evidence type="ECO:0000256" key="2">
    <source>
        <dbReference type="SAM" id="Phobius"/>
    </source>
</evidence>
<name>A0ABS5C3M1_9BACT</name>
<gene>
    <name evidence="3" type="ORF">J8F10_34070</name>
</gene>
<dbReference type="Proteomes" id="UP000676565">
    <property type="component" value="Unassembled WGS sequence"/>
</dbReference>
<organism evidence="3 4">
    <name type="scientific">Gemmata palustris</name>
    <dbReference type="NCBI Taxonomy" id="2822762"/>
    <lineage>
        <taxon>Bacteria</taxon>
        <taxon>Pseudomonadati</taxon>
        <taxon>Planctomycetota</taxon>
        <taxon>Planctomycetia</taxon>
        <taxon>Gemmatales</taxon>
        <taxon>Gemmataceae</taxon>
        <taxon>Gemmata</taxon>
    </lineage>
</organism>
<feature type="transmembrane region" description="Helical" evidence="2">
    <location>
        <begin position="12"/>
        <end position="34"/>
    </location>
</feature>
<evidence type="ECO:0000313" key="3">
    <source>
        <dbReference type="EMBL" id="MBP3960282.1"/>
    </source>
</evidence>
<keyword evidence="2" id="KW-1133">Transmembrane helix</keyword>
<feature type="transmembrane region" description="Helical" evidence="2">
    <location>
        <begin position="61"/>
        <end position="79"/>
    </location>
</feature>
<feature type="region of interest" description="Disordered" evidence="1">
    <location>
        <begin position="112"/>
        <end position="143"/>
    </location>
</feature>
<dbReference type="RefSeq" id="WP_210661478.1">
    <property type="nucleotide sequence ID" value="NZ_JAGKQQ010000001.1"/>
</dbReference>
<keyword evidence="2" id="KW-0812">Transmembrane</keyword>
<accession>A0ABS5C3M1</accession>
<keyword evidence="4" id="KW-1185">Reference proteome</keyword>
<evidence type="ECO:0000313" key="4">
    <source>
        <dbReference type="Proteomes" id="UP000676565"/>
    </source>
</evidence>